<evidence type="ECO:0000256" key="6">
    <source>
        <dbReference type="ARBA" id="ARBA00022759"/>
    </source>
</evidence>
<organism evidence="12 13">
    <name type="scientific">Cylindrotheca closterium</name>
    <dbReference type="NCBI Taxonomy" id="2856"/>
    <lineage>
        <taxon>Eukaryota</taxon>
        <taxon>Sar</taxon>
        <taxon>Stramenopiles</taxon>
        <taxon>Ochrophyta</taxon>
        <taxon>Bacillariophyta</taxon>
        <taxon>Bacillariophyceae</taxon>
        <taxon>Bacillariophycidae</taxon>
        <taxon>Bacillariales</taxon>
        <taxon>Bacillariaceae</taxon>
        <taxon>Cylindrotheca</taxon>
    </lineage>
</organism>
<evidence type="ECO:0000256" key="8">
    <source>
        <dbReference type="ARBA" id="ARBA00022884"/>
    </source>
</evidence>
<evidence type="ECO:0000256" key="9">
    <source>
        <dbReference type="ARBA" id="ARBA00023211"/>
    </source>
</evidence>
<feature type="domain" description="EndoU" evidence="11">
    <location>
        <begin position="188"/>
        <end position="462"/>
    </location>
</feature>
<comment type="caution">
    <text evidence="12">The sequence shown here is derived from an EMBL/GenBank/DDBJ whole genome shotgun (WGS) entry which is preliminary data.</text>
</comment>
<dbReference type="PANTHER" id="PTHR12439:SF11">
    <property type="entry name" value="URIDYLATE-SPECIFIC ENDORIBONUCLEASE"/>
    <property type="match status" value="1"/>
</dbReference>
<dbReference type="SUPFAM" id="SSF142877">
    <property type="entry name" value="EndoU-like"/>
    <property type="match status" value="1"/>
</dbReference>
<dbReference type="PROSITE" id="PS51959">
    <property type="entry name" value="ENDOU"/>
    <property type="match status" value="1"/>
</dbReference>
<evidence type="ECO:0000256" key="2">
    <source>
        <dbReference type="ARBA" id="ARBA00010168"/>
    </source>
</evidence>
<evidence type="ECO:0000256" key="1">
    <source>
        <dbReference type="ARBA" id="ARBA00001936"/>
    </source>
</evidence>
<dbReference type="EMBL" id="CAKOGP040002424">
    <property type="protein sequence ID" value="CAJ1969494.1"/>
    <property type="molecule type" value="Genomic_DNA"/>
</dbReference>
<dbReference type="CDD" id="cd21159">
    <property type="entry name" value="XendoU"/>
    <property type="match status" value="1"/>
</dbReference>
<evidence type="ECO:0000313" key="13">
    <source>
        <dbReference type="Proteomes" id="UP001295423"/>
    </source>
</evidence>
<keyword evidence="7" id="KW-0378">Hydrolase</keyword>
<evidence type="ECO:0000256" key="3">
    <source>
        <dbReference type="ARBA" id="ARBA00011245"/>
    </source>
</evidence>
<evidence type="ECO:0000313" key="12">
    <source>
        <dbReference type="EMBL" id="CAJ1969494.1"/>
    </source>
</evidence>
<sequence>MDAKVETYYSEIFTDLTLDEEEAQELIDYFTTLNPPPDKLVWLRATAFRLGCGFLSEEHEKNVSLIRAINAIIHCLEKTCMVPATAEGNADFDAEGAEAKIRSIYEDLSVDNAENQDLFEYFQGNTPSVDNLVSLRATAFKAAVDFLSDDKDKNVELLRCINVVVHAFERVCLRPKEYKLKLAPEFNLDVSLSDAVQELWKLDVNRLTPDRDYSINVQGGKKPYWKEDQAEDPLFTSVDRRALNRPTYKTFVALLDNYTSQTGQAERVTSSERKENSDFLNAIMQTAPMQFCHKYLHAKIPDKVSSSQNEFKKLLNKIWFDLYRRAGSLDSSGFEHVFVGEVKNGKISGFHNWIQLWMEEQKGDLDYRGYIKPRGRSEAVTDSNDHILTLQFSWHGVEKAVGTSFIGVSPEFEMALYSMCFLLGEEDNQVFLNTGTDEFELNIKCYTYNGDKIGTAFPEATAHYD</sequence>
<evidence type="ECO:0000256" key="10">
    <source>
        <dbReference type="ARBA" id="ARBA00023239"/>
    </source>
</evidence>
<dbReference type="PANTHER" id="PTHR12439">
    <property type="entry name" value="PLACENTAL PROTEIN 11-RELATED"/>
    <property type="match status" value="1"/>
</dbReference>
<dbReference type="InterPro" id="IPR037227">
    <property type="entry name" value="EndoU-like"/>
</dbReference>
<dbReference type="GO" id="GO:0003723">
    <property type="term" value="F:RNA binding"/>
    <property type="evidence" value="ECO:0007669"/>
    <property type="project" value="UniProtKB-KW"/>
</dbReference>
<keyword evidence="4" id="KW-0540">Nuclease</keyword>
<dbReference type="AlphaFoldDB" id="A0AAD2JPG6"/>
<keyword evidence="9" id="KW-0464">Manganese</keyword>
<comment type="cofactor">
    <cofactor evidence="1">
        <name>Mn(2+)</name>
        <dbReference type="ChEBI" id="CHEBI:29035"/>
    </cofactor>
</comment>
<comment type="subunit">
    <text evidence="3">Monomer.</text>
</comment>
<reference evidence="12" key="1">
    <citation type="submission" date="2023-08" db="EMBL/GenBank/DDBJ databases">
        <authorList>
            <person name="Audoor S."/>
            <person name="Bilcke G."/>
        </authorList>
    </citation>
    <scope>NUCLEOTIDE SEQUENCE</scope>
</reference>
<dbReference type="GO" id="GO:0016829">
    <property type="term" value="F:lyase activity"/>
    <property type="evidence" value="ECO:0007669"/>
    <property type="project" value="UniProtKB-KW"/>
</dbReference>
<evidence type="ECO:0000256" key="4">
    <source>
        <dbReference type="ARBA" id="ARBA00022722"/>
    </source>
</evidence>
<dbReference type="GO" id="GO:0004521">
    <property type="term" value="F:RNA endonuclease activity"/>
    <property type="evidence" value="ECO:0007669"/>
    <property type="project" value="InterPro"/>
</dbReference>
<comment type="similarity">
    <text evidence="2">Belongs to the ENDOU family.</text>
</comment>
<keyword evidence="5" id="KW-0479">Metal-binding</keyword>
<keyword evidence="6" id="KW-0255">Endonuclease</keyword>
<dbReference type="GO" id="GO:0016787">
    <property type="term" value="F:hydrolase activity"/>
    <property type="evidence" value="ECO:0007669"/>
    <property type="project" value="UniProtKB-KW"/>
</dbReference>
<dbReference type="GO" id="GO:0046872">
    <property type="term" value="F:metal ion binding"/>
    <property type="evidence" value="ECO:0007669"/>
    <property type="project" value="UniProtKB-KW"/>
</dbReference>
<dbReference type="Pfam" id="PF09412">
    <property type="entry name" value="XendoU"/>
    <property type="match status" value="1"/>
</dbReference>
<keyword evidence="13" id="KW-1185">Reference proteome</keyword>
<protein>
    <recommendedName>
        <fullName evidence="11">EndoU domain-containing protein</fullName>
    </recommendedName>
</protein>
<name>A0AAD2JPG6_9STRA</name>
<keyword evidence="8" id="KW-0694">RNA-binding</keyword>
<dbReference type="InterPro" id="IPR039787">
    <property type="entry name" value="ENDOU"/>
</dbReference>
<keyword evidence="10" id="KW-0456">Lyase</keyword>
<accession>A0AAD2JPG6</accession>
<proteinExistence type="inferred from homology"/>
<evidence type="ECO:0000256" key="7">
    <source>
        <dbReference type="ARBA" id="ARBA00022801"/>
    </source>
</evidence>
<evidence type="ECO:0000259" key="11">
    <source>
        <dbReference type="PROSITE" id="PS51959"/>
    </source>
</evidence>
<gene>
    <name evidence="12" type="ORF">CYCCA115_LOCUS23737</name>
</gene>
<evidence type="ECO:0000256" key="5">
    <source>
        <dbReference type="ARBA" id="ARBA00022723"/>
    </source>
</evidence>
<dbReference type="InterPro" id="IPR018998">
    <property type="entry name" value="EndoU_C"/>
</dbReference>
<dbReference type="Proteomes" id="UP001295423">
    <property type="component" value="Unassembled WGS sequence"/>
</dbReference>